<comment type="caution">
    <text evidence="4">The sequence shown here is derived from an EMBL/GenBank/DDBJ whole genome shotgun (WGS) entry which is preliminary data.</text>
</comment>
<dbReference type="Gene3D" id="3.40.50.720">
    <property type="entry name" value="NAD(P)-binding Rossmann-like Domain"/>
    <property type="match status" value="1"/>
</dbReference>
<dbReference type="PRINTS" id="PR00081">
    <property type="entry name" value="GDHRDH"/>
</dbReference>
<protein>
    <submittedName>
        <fullName evidence="4">Short-chain dehydrogenase</fullName>
    </submittedName>
</protein>
<keyword evidence="2" id="KW-0560">Oxidoreductase</keyword>
<dbReference type="PRINTS" id="PR00080">
    <property type="entry name" value="SDRFAMILY"/>
</dbReference>
<dbReference type="PANTHER" id="PTHR43391">
    <property type="entry name" value="RETINOL DEHYDROGENASE-RELATED"/>
    <property type="match status" value="1"/>
</dbReference>
<evidence type="ECO:0000256" key="3">
    <source>
        <dbReference type="RuleBase" id="RU000363"/>
    </source>
</evidence>
<dbReference type="NCBIfam" id="NF006119">
    <property type="entry name" value="PRK08264.1-5"/>
    <property type="match status" value="1"/>
</dbReference>
<dbReference type="Proteomes" id="UP000680865">
    <property type="component" value="Unassembled WGS sequence"/>
</dbReference>
<accession>A0A919SPZ0</accession>
<dbReference type="Pfam" id="PF00106">
    <property type="entry name" value="adh_short"/>
    <property type="match status" value="1"/>
</dbReference>
<keyword evidence="5" id="KW-1185">Reference proteome</keyword>
<dbReference type="GO" id="GO:0005829">
    <property type="term" value="C:cytosol"/>
    <property type="evidence" value="ECO:0007669"/>
    <property type="project" value="TreeGrafter"/>
</dbReference>
<dbReference type="GO" id="GO:0016491">
    <property type="term" value="F:oxidoreductase activity"/>
    <property type="evidence" value="ECO:0007669"/>
    <property type="project" value="UniProtKB-KW"/>
</dbReference>
<name>A0A919SPZ0_9ACTN</name>
<dbReference type="PANTHER" id="PTHR43391:SF91">
    <property type="entry name" value="OS04G0390700 PROTEIN"/>
    <property type="match status" value="1"/>
</dbReference>
<dbReference type="SUPFAM" id="SSF51735">
    <property type="entry name" value="NAD(P)-binding Rossmann-fold domains"/>
    <property type="match status" value="1"/>
</dbReference>
<organism evidence="4 5">
    <name type="scientific">Winogradskya consettensis</name>
    <dbReference type="NCBI Taxonomy" id="113560"/>
    <lineage>
        <taxon>Bacteria</taxon>
        <taxon>Bacillati</taxon>
        <taxon>Actinomycetota</taxon>
        <taxon>Actinomycetes</taxon>
        <taxon>Micromonosporales</taxon>
        <taxon>Micromonosporaceae</taxon>
        <taxon>Winogradskya</taxon>
    </lineage>
</organism>
<comment type="similarity">
    <text evidence="1 3">Belongs to the short-chain dehydrogenases/reductases (SDR) family.</text>
</comment>
<evidence type="ECO:0000256" key="2">
    <source>
        <dbReference type="ARBA" id="ARBA00023002"/>
    </source>
</evidence>
<reference evidence="4" key="1">
    <citation type="submission" date="2021-03" db="EMBL/GenBank/DDBJ databases">
        <title>Whole genome shotgun sequence of Actinoplanes consettensis NBRC 14913.</title>
        <authorList>
            <person name="Komaki H."/>
            <person name="Tamura T."/>
        </authorList>
    </citation>
    <scope>NUCLEOTIDE SEQUENCE</scope>
    <source>
        <strain evidence="4">NBRC 14913</strain>
    </source>
</reference>
<sequence length="292" mass="30632">MQQALLLVVAQRAGADPGPGSQVADVDHVASSGFPACLDVGVNSYRRCFEIAYYVGVAPMDVKNSVALVTGANRGLGRHLAQQLLERGAAKVYATARRPELVDLPGVEVLRLDITEPESVAQAAAAAQDVTLLVNNAGITTFADLVTGDKAAIRLELETAFWGTLEMVRAFAPILEANGGGAIVNLNSAMSWVAADRANAYHVAKAAQWALTGGVRLELAPQNTRVAGVYLGMTDTGHQQWWDGPMGDPAVAVRTMLDGLEADQLEIIVDDLAAGAKAALSADPRDFYPAAA</sequence>
<evidence type="ECO:0000313" key="5">
    <source>
        <dbReference type="Proteomes" id="UP000680865"/>
    </source>
</evidence>
<proteinExistence type="inferred from homology"/>
<gene>
    <name evidence="4" type="ORF">Aco04nite_49130</name>
</gene>
<evidence type="ECO:0000313" key="4">
    <source>
        <dbReference type="EMBL" id="GIM76190.1"/>
    </source>
</evidence>
<dbReference type="InterPro" id="IPR002347">
    <property type="entry name" value="SDR_fam"/>
</dbReference>
<dbReference type="InterPro" id="IPR036291">
    <property type="entry name" value="NAD(P)-bd_dom_sf"/>
</dbReference>
<dbReference type="AlphaFoldDB" id="A0A919SPZ0"/>
<evidence type="ECO:0000256" key="1">
    <source>
        <dbReference type="ARBA" id="ARBA00006484"/>
    </source>
</evidence>
<dbReference type="EMBL" id="BOQP01000027">
    <property type="protein sequence ID" value="GIM76190.1"/>
    <property type="molecule type" value="Genomic_DNA"/>
</dbReference>